<dbReference type="CDD" id="cd03278">
    <property type="entry name" value="ABC_SMC_barmotin"/>
    <property type="match status" value="1"/>
</dbReference>
<feature type="region of interest" description="Disordered" evidence="8">
    <location>
        <begin position="312"/>
        <end position="336"/>
    </location>
</feature>
<keyword evidence="1 7" id="KW-0963">Cytoplasm</keyword>
<evidence type="ECO:0000256" key="6">
    <source>
        <dbReference type="ARBA" id="ARBA00023125"/>
    </source>
</evidence>
<comment type="domain">
    <text evidence="7">Contains large globular domains required for ATP hydrolysis at each terminus and a third globular domain forming a flexible hinge near the middle of the molecule. These domains are separated by coiled-coil structures.</text>
</comment>
<dbReference type="PATRIC" id="fig|1307761.3.peg.1729"/>
<dbReference type="PANTHER" id="PTHR42963">
    <property type="entry name" value="CHROMOSOME PARTITION PROTEIN MUKB"/>
    <property type="match status" value="1"/>
</dbReference>
<evidence type="ECO:0000256" key="8">
    <source>
        <dbReference type="SAM" id="MobiDB-lite"/>
    </source>
</evidence>
<keyword evidence="2 7" id="KW-0547">Nucleotide-binding</keyword>
<dbReference type="SUPFAM" id="SSF57997">
    <property type="entry name" value="Tropomyosin"/>
    <property type="match status" value="1"/>
</dbReference>
<dbReference type="InterPro" id="IPR050308">
    <property type="entry name" value="MukB/SMC"/>
</dbReference>
<dbReference type="Gene3D" id="6.10.140.1720">
    <property type="match status" value="1"/>
</dbReference>
<accession>V5WHV1</accession>
<dbReference type="Gene3D" id="1.10.287.1490">
    <property type="match status" value="1"/>
</dbReference>
<feature type="coiled-coil region" evidence="7">
    <location>
        <begin position="167"/>
        <end position="228"/>
    </location>
</feature>
<comment type="subcellular location">
    <subcellularLocation>
        <location evidence="7">Cytoplasm</location>
    </subcellularLocation>
</comment>
<reference evidence="10 11" key="1">
    <citation type="journal article" date="2015" name="Stand. Genomic Sci.">
        <title>Complete genome sequence and description of Salinispira pacifica gen. nov., sp. nov., a novel spirochaete isolated form a hypersaline microbial mat.</title>
        <authorList>
            <person name="Ben Hania W."/>
            <person name="Joseph M."/>
            <person name="Schumann P."/>
            <person name="Bunk B."/>
            <person name="Fiebig A."/>
            <person name="Sproer C."/>
            <person name="Klenk H.P."/>
            <person name="Fardeau M.L."/>
            <person name="Spring S."/>
        </authorList>
    </citation>
    <scope>NUCLEOTIDE SEQUENCE [LARGE SCALE GENOMIC DNA]</scope>
    <source>
        <strain evidence="10 11">L21-RPul-D2</strain>
    </source>
</reference>
<sequence>MFGFKSFADKTEIEFTNGISALLGPNGCGKSNVVDAIKWVLGEQATRSLRAEKMEDIIFNGTEDRKALNVAEVTLTLENDEDLVQVDAPELSVKRRLFRSGESEYYLNNTPVKLKELRELFLDTGIGKSAYSIMEQGKIDQILSTKPEERRYIFEEAASITKYKVKGQEAERKLRRTDENIRQVESILSEVKRSYDSLEKQAGKTEQYHTLREQRFELERDLNLLKLRDYFEKKDKKTRNLEEVGKERNGIKTTIDSINEHLEENLDQVNTMENELNDSNKRLYGLTIEKSNLSSQLSMIHERVRELEDKIQQDKAQEHAINEKKSRLEKERDEKQKQIQDYTKRLTEVGENIDDFTQSIKTSEQRVSANEKEEKRLELENLDYDVQMSNLQQDLQHLTDDIVHELDEQLKKTSENMDEQKEARELLLESVQQLEKLISRQRQNYDDLASPADQGEAIAGILTRGLDELSEIHGTIAESFQRYSDAAPSFIEDFLAPEGIITRKREIDSRLLELRNNIENNRKLITGLAEENRSLQEKIREYRGTLQELLVNKERMKGQKDAVQSESDGIDQQINELDARILENRQKIAEDEGRLKGLEGRITELKKDKDELLKQESSLQKELQNLEKGISSRNKDLSKKEKELQKHMDQLGKVQARHETLQIELTEITTEMKNLYTNFRERYSRDLSEFEDSIYEIQHDTKTIREEIASVKDRLKSLGSVNLMAIEEFAEVKERFDFLNGQLEDLETAKNDLQEVTTQIRDESARLFLETYEQIKKNFHSMFRRLFGGGRGELKLTDPENVLESGIEIFAQPPGKKLENITLLSGGERSLTAVAMLFATYMVKPSPFCLLDEIDAALDESNVGRFINMLMEFANTSQFIVITHNKKTVAGASTLLGITMEESGVSKAVSIRLGTGETDETVRGYLDR</sequence>
<dbReference type="eggNOG" id="COG1196">
    <property type="taxonomic scope" value="Bacteria"/>
</dbReference>
<dbReference type="GO" id="GO:0007062">
    <property type="term" value="P:sister chromatid cohesion"/>
    <property type="evidence" value="ECO:0007669"/>
    <property type="project" value="InterPro"/>
</dbReference>
<evidence type="ECO:0000313" key="11">
    <source>
        <dbReference type="Proteomes" id="UP000018680"/>
    </source>
</evidence>
<dbReference type="GO" id="GO:0005524">
    <property type="term" value="F:ATP binding"/>
    <property type="evidence" value="ECO:0007669"/>
    <property type="project" value="UniProtKB-UniRule"/>
</dbReference>
<dbReference type="GO" id="GO:0007059">
    <property type="term" value="P:chromosome segregation"/>
    <property type="evidence" value="ECO:0007669"/>
    <property type="project" value="UniProtKB-UniRule"/>
</dbReference>
<name>V5WHV1_9SPIO</name>
<feature type="domain" description="RecF/RecN/SMC N-terminal" evidence="9">
    <location>
        <begin position="3"/>
        <end position="906"/>
    </location>
</feature>
<dbReference type="Gene3D" id="3.40.50.300">
    <property type="entry name" value="P-loop containing nucleotide triphosphate hydrolases"/>
    <property type="match status" value="2"/>
</dbReference>
<protein>
    <recommendedName>
        <fullName evidence="7">Chromosome partition protein Smc</fullName>
    </recommendedName>
</protein>
<dbReference type="Pfam" id="PF02463">
    <property type="entry name" value="SMC_N"/>
    <property type="match status" value="1"/>
</dbReference>
<comment type="function">
    <text evidence="7">Required for chromosome condensation and partitioning.</text>
</comment>
<dbReference type="Proteomes" id="UP000018680">
    <property type="component" value="Chromosome"/>
</dbReference>
<dbReference type="GO" id="GO:0003677">
    <property type="term" value="F:DNA binding"/>
    <property type="evidence" value="ECO:0007669"/>
    <property type="project" value="UniProtKB-UniRule"/>
</dbReference>
<gene>
    <name evidence="7" type="primary">smc</name>
    <name evidence="10" type="ORF">L21SP2_1735</name>
</gene>
<dbReference type="SUPFAM" id="SSF52540">
    <property type="entry name" value="P-loop containing nucleoside triphosphate hydrolases"/>
    <property type="match status" value="1"/>
</dbReference>
<dbReference type="InterPro" id="IPR027417">
    <property type="entry name" value="P-loop_NTPase"/>
</dbReference>
<dbReference type="HOGENOM" id="CLU_001042_2_2_12"/>
<dbReference type="GO" id="GO:0006260">
    <property type="term" value="P:DNA replication"/>
    <property type="evidence" value="ECO:0007669"/>
    <property type="project" value="UniProtKB-UniRule"/>
</dbReference>
<dbReference type="EMBL" id="CP006939">
    <property type="protein sequence ID" value="AHC15114.1"/>
    <property type="molecule type" value="Genomic_DNA"/>
</dbReference>
<organism evidence="10 11">
    <name type="scientific">Salinispira pacifica</name>
    <dbReference type="NCBI Taxonomy" id="1307761"/>
    <lineage>
        <taxon>Bacteria</taxon>
        <taxon>Pseudomonadati</taxon>
        <taxon>Spirochaetota</taxon>
        <taxon>Spirochaetia</taxon>
        <taxon>Spirochaetales</taxon>
        <taxon>Spirochaetaceae</taxon>
        <taxon>Salinispira</taxon>
    </lineage>
</organism>
<evidence type="ECO:0000256" key="1">
    <source>
        <dbReference type="ARBA" id="ARBA00022490"/>
    </source>
</evidence>
<feature type="binding site" evidence="7">
    <location>
        <begin position="25"/>
        <end position="32"/>
    </location>
    <ligand>
        <name>ATP</name>
        <dbReference type="ChEBI" id="CHEBI:30616"/>
    </ligand>
</feature>
<evidence type="ECO:0000256" key="5">
    <source>
        <dbReference type="ARBA" id="ARBA00023067"/>
    </source>
</evidence>
<evidence type="ECO:0000256" key="4">
    <source>
        <dbReference type="ARBA" id="ARBA00023054"/>
    </source>
</evidence>
<dbReference type="STRING" id="1307761.L21SP2_1735"/>
<dbReference type="KEGG" id="slr:L21SP2_1735"/>
<evidence type="ECO:0000256" key="7">
    <source>
        <dbReference type="HAMAP-Rule" id="MF_01894"/>
    </source>
</evidence>
<keyword evidence="11" id="KW-1185">Reference proteome</keyword>
<evidence type="ECO:0000313" key="10">
    <source>
        <dbReference type="EMBL" id="AHC15114.1"/>
    </source>
</evidence>
<dbReference type="HAMAP" id="MF_01894">
    <property type="entry name" value="Smc_prok"/>
    <property type="match status" value="1"/>
</dbReference>
<feature type="coiled-coil region" evidence="7">
    <location>
        <begin position="511"/>
        <end position="664"/>
    </location>
</feature>
<dbReference type="PANTHER" id="PTHR42963:SF1">
    <property type="entry name" value="DUF4476 DOMAIN-CONTAINING PROTEIN"/>
    <property type="match status" value="1"/>
</dbReference>
<keyword evidence="5" id="KW-0226">DNA condensation</keyword>
<comment type="subunit">
    <text evidence="7">Homodimer.</text>
</comment>
<dbReference type="InterPro" id="IPR024704">
    <property type="entry name" value="SMC"/>
</dbReference>
<dbReference type="InterPro" id="IPR011890">
    <property type="entry name" value="SMC_prok"/>
</dbReference>
<proteinExistence type="inferred from homology"/>
<dbReference type="GO" id="GO:0030261">
    <property type="term" value="P:chromosome condensation"/>
    <property type="evidence" value="ECO:0007669"/>
    <property type="project" value="UniProtKB-KW"/>
</dbReference>
<keyword evidence="4 7" id="KW-0175">Coiled coil</keyword>
<keyword evidence="3 7" id="KW-0067">ATP-binding</keyword>
<comment type="similarity">
    <text evidence="7">Belongs to the SMC family.</text>
</comment>
<evidence type="ECO:0000256" key="3">
    <source>
        <dbReference type="ARBA" id="ARBA00022840"/>
    </source>
</evidence>
<feature type="coiled-coil region" evidence="7">
    <location>
        <begin position="729"/>
        <end position="766"/>
    </location>
</feature>
<evidence type="ECO:0000256" key="2">
    <source>
        <dbReference type="ARBA" id="ARBA00022741"/>
    </source>
</evidence>
<dbReference type="InterPro" id="IPR003395">
    <property type="entry name" value="RecF/RecN/SMC_N"/>
</dbReference>
<dbReference type="AlphaFoldDB" id="V5WHV1"/>
<dbReference type="PIRSF" id="PIRSF005719">
    <property type="entry name" value="SMC"/>
    <property type="match status" value="1"/>
</dbReference>
<evidence type="ECO:0000259" key="9">
    <source>
        <dbReference type="Pfam" id="PF02463"/>
    </source>
</evidence>
<dbReference type="GO" id="GO:0016887">
    <property type="term" value="F:ATP hydrolysis activity"/>
    <property type="evidence" value="ECO:0007669"/>
    <property type="project" value="InterPro"/>
</dbReference>
<dbReference type="GO" id="GO:0005737">
    <property type="term" value="C:cytoplasm"/>
    <property type="evidence" value="ECO:0007669"/>
    <property type="project" value="UniProtKB-SubCell"/>
</dbReference>
<keyword evidence="6 7" id="KW-0238">DNA-binding</keyword>